<dbReference type="Pfam" id="PF04298">
    <property type="entry name" value="Zn_peptidase_2"/>
    <property type="match status" value="1"/>
</dbReference>
<evidence type="ECO:0000313" key="3">
    <source>
        <dbReference type="Proteomes" id="UP000636755"/>
    </source>
</evidence>
<accession>A0ABR7HIE1</accession>
<protein>
    <submittedName>
        <fullName evidence="2">Zinc metallopeptidase</fullName>
    </submittedName>
</protein>
<reference evidence="2 3" key="1">
    <citation type="submission" date="2020-08" db="EMBL/GenBank/DDBJ databases">
        <title>Genome public.</title>
        <authorList>
            <person name="Liu C."/>
            <person name="Sun Q."/>
        </authorList>
    </citation>
    <scope>NUCLEOTIDE SEQUENCE [LARGE SCALE GENOMIC DNA]</scope>
    <source>
        <strain evidence="2 3">NSJ-71</strain>
    </source>
</reference>
<proteinExistence type="predicted"/>
<feature type="transmembrane region" description="Helical" evidence="1">
    <location>
        <begin position="134"/>
        <end position="167"/>
    </location>
</feature>
<name>A0ABR7HIE1_9FIRM</name>
<dbReference type="PANTHER" id="PTHR36434:SF1">
    <property type="entry name" value="MEMBRANE PROTEASE YUGP-RELATED"/>
    <property type="match status" value="1"/>
</dbReference>
<dbReference type="EMBL" id="JACOPS010000001">
    <property type="protein sequence ID" value="MBC5727276.1"/>
    <property type="molecule type" value="Genomic_DNA"/>
</dbReference>
<keyword evidence="1" id="KW-1133">Transmembrane helix</keyword>
<keyword evidence="3" id="KW-1185">Reference proteome</keyword>
<dbReference type="Proteomes" id="UP000636755">
    <property type="component" value="Unassembled WGS sequence"/>
</dbReference>
<gene>
    <name evidence="2" type="ORF">H8R91_01770</name>
</gene>
<comment type="caution">
    <text evidence="2">The sequence shown here is derived from an EMBL/GenBank/DDBJ whole genome shotgun (WGS) entry which is preliminary data.</text>
</comment>
<feature type="transmembrane region" description="Helical" evidence="1">
    <location>
        <begin position="12"/>
        <end position="31"/>
    </location>
</feature>
<dbReference type="PANTHER" id="PTHR36434">
    <property type="entry name" value="MEMBRANE PROTEASE YUGP-RELATED"/>
    <property type="match status" value="1"/>
</dbReference>
<keyword evidence="1" id="KW-0472">Membrane</keyword>
<dbReference type="RefSeq" id="WP_022235467.1">
    <property type="nucleotide sequence ID" value="NZ_JACOPS010000001.1"/>
</dbReference>
<evidence type="ECO:0000256" key="1">
    <source>
        <dbReference type="SAM" id="Phobius"/>
    </source>
</evidence>
<feature type="transmembrane region" description="Helical" evidence="1">
    <location>
        <begin position="204"/>
        <end position="225"/>
    </location>
</feature>
<sequence>MFYGFDWTYVVFILPCVIISLICQINVSSTFSKYSQMRNSRNMTGAQAAEFVLRQNGVYGVRIERVAGNLTDHFDPRTNVIRLSDSVYNANTVAAVGVACHEAGHAVQHAQNYLPNKIRSAILPMANIGSKLSWFLIILGLCFSAKIGFVMLYIGIALFGFSVLFTIATLPVEFNASKRALETIKNGNLLYGEEYTGAKRTLQAAAMTYVASALTAILQLLRLLIIANNRRR</sequence>
<organism evidence="2 3">
    <name type="scientific">Ruminococcus intestinalis</name>
    <dbReference type="NCBI Taxonomy" id="2763066"/>
    <lineage>
        <taxon>Bacteria</taxon>
        <taxon>Bacillati</taxon>
        <taxon>Bacillota</taxon>
        <taxon>Clostridia</taxon>
        <taxon>Eubacteriales</taxon>
        <taxon>Oscillospiraceae</taxon>
        <taxon>Ruminococcus</taxon>
    </lineage>
</organism>
<dbReference type="InterPro" id="IPR007395">
    <property type="entry name" value="Zn_peptidase_2"/>
</dbReference>
<keyword evidence="1" id="KW-0812">Transmembrane</keyword>
<evidence type="ECO:0000313" key="2">
    <source>
        <dbReference type="EMBL" id="MBC5727276.1"/>
    </source>
</evidence>